<proteinExistence type="predicted"/>
<sequence length="657" mass="76897">MISNISVFRFLVLLYFLTSIDVFGQASYKGKFNFNGIEGVGDFKYTLKDNNRAILDGPFSFSSIRVDSLDKRRLYKLNISGTYSSNQKEEKWTYEDETHLVKINDVKDFSALISLESNNKILSASYKDNLPHGPWSLRENVFRDENLRAKSRSYNLRFSEGDILGDFKFEEYQGEDIIQVSGETIQNGVMDGNWEFNYIIDGKLIKESRRYENGFLIGLNKVEAESGLIIEEVIYFNTINKLNDIAEGKKVGFRIADNLFGLMFNDGFRDLSTEYSGQTQGNKVLEDFLIKILSYDTLFVNQQNEMIQYPIHTKRFKYDISEEELKDIEALKKEFDKLENDVKVLASRNALAINRFRKDSLSFAYEFFQYNVEKLKAFKNVVDIFSSEDIYYIDQSIFSREGFSFLTAVDTISYEFEEKQFFKEVEYTSLADNNKNLIELFRSYLMEKQNKVNEVGAYIMKELAQIRQSEELESVENEILDIKTRIDSLYNSFYSDDISINQAVNEIKKNILISEFNDLNEKYSLTSVYEERFATGLEIVELLEVAESIILEMPKFVNAWSEVREQYTEVTLDPFTFNPTFRVLRKRRIVEAGERVYNTYLENLRNEETYKNIKDHLLDIENLLFKMKELREGNTNKLERRLSTESDISQIKKILGL</sequence>
<dbReference type="OrthoDB" id="831785at2"/>
<keyword evidence="3" id="KW-1185">Reference proteome</keyword>
<dbReference type="Proteomes" id="UP000192333">
    <property type="component" value="Chromosome I"/>
</dbReference>
<dbReference type="RefSeq" id="WP_084123112.1">
    <property type="nucleotide sequence ID" value="NZ_LT838813.1"/>
</dbReference>
<evidence type="ECO:0000313" key="3">
    <source>
        <dbReference type="Proteomes" id="UP000192333"/>
    </source>
</evidence>
<evidence type="ECO:0000256" key="1">
    <source>
        <dbReference type="SAM" id="Coils"/>
    </source>
</evidence>
<organism evidence="2 3">
    <name type="scientific">Aquiflexum balticum DSM 16537</name>
    <dbReference type="NCBI Taxonomy" id="758820"/>
    <lineage>
        <taxon>Bacteria</taxon>
        <taxon>Pseudomonadati</taxon>
        <taxon>Bacteroidota</taxon>
        <taxon>Cytophagia</taxon>
        <taxon>Cytophagales</taxon>
        <taxon>Cyclobacteriaceae</taxon>
        <taxon>Aquiflexum</taxon>
    </lineage>
</organism>
<protein>
    <submittedName>
        <fullName evidence="2">Uncharacterized protein</fullName>
    </submittedName>
</protein>
<feature type="coiled-coil region" evidence="1">
    <location>
        <begin position="321"/>
        <end position="348"/>
    </location>
</feature>
<dbReference type="AlphaFoldDB" id="A0A1W2HBE5"/>
<gene>
    <name evidence="2" type="ORF">SAMN00777080_4858</name>
</gene>
<name>A0A1W2HBE5_9BACT</name>
<accession>A0A1W2HBE5</accession>
<reference evidence="3" key="1">
    <citation type="submission" date="2017-04" db="EMBL/GenBank/DDBJ databases">
        <authorList>
            <person name="Varghese N."/>
            <person name="Submissions S."/>
        </authorList>
    </citation>
    <scope>NUCLEOTIDE SEQUENCE [LARGE SCALE GENOMIC DNA]</scope>
    <source>
        <strain evidence="3">DSM 16537</strain>
    </source>
</reference>
<dbReference type="EMBL" id="LT838813">
    <property type="protein sequence ID" value="SMD46177.1"/>
    <property type="molecule type" value="Genomic_DNA"/>
</dbReference>
<dbReference type="STRING" id="758820.SAMN00777080_4858"/>
<evidence type="ECO:0000313" key="2">
    <source>
        <dbReference type="EMBL" id="SMD46177.1"/>
    </source>
</evidence>
<keyword evidence="1" id="KW-0175">Coiled coil</keyword>